<dbReference type="AlphaFoldDB" id="A0A2V1GZT4"/>
<reference evidence="1 2" key="1">
    <citation type="submission" date="2018-04" db="EMBL/GenBank/DDBJ databases">
        <title>Thalassorhabdus spongiae gen. nov., sp. nov., isolated from a marine sponge in South-West Iceland.</title>
        <authorList>
            <person name="Knobloch S."/>
            <person name="Daussin A."/>
            <person name="Johannsson R."/>
            <person name="Marteinsson V.T."/>
        </authorList>
    </citation>
    <scope>NUCLEOTIDE SEQUENCE [LARGE SCALE GENOMIC DNA]</scope>
    <source>
        <strain evidence="1 2">Hp12</strain>
    </source>
</reference>
<accession>A0A2V1GZT4</accession>
<sequence length="517" mass="60249">MRIKLKRQVTAICYQAVASVDVEQERLDVQKALEQVKSDFKRLPLRLVSYLEKEHLIENQQLTAEGEETYQTGRLASRERGIYRIWYLDNDEALGTRPLMLQREAEPVKGSYQQRSNFYHWPETERVSSDDSRHTESDEIFVIAGDKEYKKNIKNLNIEVINSGERTKKVTLDLEFEVSLRKDRTYTAGFKLGGDLPLFINNKQRSVAISEEYAVDLHCDFMNEVSSYLETEWDEQHQRMLSGAPDNKRSLSSFTHPKLKLEEIDTPYGGFDSGEVWQLPLMPEDRHEAEEWQKKWLNELYREDYFSSVQAQYRQQIWLSHPAVKHYELLVKSGKELLDCLDRQLNPVSFWHASAANYLIPQGAKSALPSIRLNKDDILEVSDLLRYLTLSEPVESIIYSDRHYKSSKHRRNMSELARLSGASFGRIFTTDTSVKLPSDWQRTVIKSGKDNHDRYWILTTTSRHFIWTTTTSLDFIDFSVDESKVLSPVTFTQIKQNDLPEYLQEALPNHEFRGAIA</sequence>
<dbReference type="OrthoDB" id="5906042at2"/>
<dbReference type="EMBL" id="QDDL01000004">
    <property type="protein sequence ID" value="PVZ68912.1"/>
    <property type="molecule type" value="Genomic_DNA"/>
</dbReference>
<evidence type="ECO:0000313" key="2">
    <source>
        <dbReference type="Proteomes" id="UP000244906"/>
    </source>
</evidence>
<keyword evidence="2" id="KW-1185">Reference proteome</keyword>
<proteinExistence type="predicted"/>
<name>A0A2V1GZT4_9GAMM</name>
<comment type="caution">
    <text evidence="1">The sequence shown here is derived from an EMBL/GenBank/DDBJ whole genome shotgun (WGS) entry which is preliminary data.</text>
</comment>
<dbReference type="RefSeq" id="WP_116687297.1">
    <property type="nucleotide sequence ID" value="NZ_CAWNYD010000004.1"/>
</dbReference>
<evidence type="ECO:0000313" key="1">
    <source>
        <dbReference type="EMBL" id="PVZ68912.1"/>
    </source>
</evidence>
<dbReference type="Proteomes" id="UP000244906">
    <property type="component" value="Unassembled WGS sequence"/>
</dbReference>
<organism evidence="1 2">
    <name type="scientific">Pelagibaculum spongiae</name>
    <dbReference type="NCBI Taxonomy" id="2080658"/>
    <lineage>
        <taxon>Bacteria</taxon>
        <taxon>Pseudomonadati</taxon>
        <taxon>Pseudomonadota</taxon>
        <taxon>Gammaproteobacteria</taxon>
        <taxon>Oceanospirillales</taxon>
        <taxon>Pelagibaculum</taxon>
    </lineage>
</organism>
<protein>
    <submittedName>
        <fullName evidence="1">Uncharacterized protein</fullName>
    </submittedName>
</protein>
<gene>
    <name evidence="1" type="ORF">DC094_11710</name>
</gene>